<evidence type="ECO:0000313" key="5">
    <source>
        <dbReference type="Proteomes" id="UP000001401"/>
    </source>
</evidence>
<gene>
    <name evidence="4" type="ordered locus">Bcell_2863</name>
</gene>
<feature type="domain" description="CdaR GGDEF-like" evidence="3">
    <location>
        <begin position="170"/>
        <end position="295"/>
    </location>
</feature>
<evidence type="ECO:0000259" key="2">
    <source>
        <dbReference type="Pfam" id="PF13556"/>
    </source>
</evidence>
<protein>
    <submittedName>
        <fullName evidence="4">Putative transcriptional regulator, PucR family</fullName>
    </submittedName>
</protein>
<dbReference type="KEGG" id="bco:Bcell_2863"/>
<proteinExistence type="inferred from homology"/>
<accession>E6TX26</accession>
<dbReference type="Pfam" id="PF17853">
    <property type="entry name" value="GGDEF_2"/>
    <property type="match status" value="1"/>
</dbReference>
<dbReference type="InterPro" id="IPR051448">
    <property type="entry name" value="CdaR-like_regulators"/>
</dbReference>
<feature type="domain" description="PucR C-terminal helix-turn-helix" evidence="2">
    <location>
        <begin position="350"/>
        <end position="407"/>
    </location>
</feature>
<dbReference type="Gene3D" id="1.10.10.2840">
    <property type="entry name" value="PucR C-terminal helix-turn-helix domain"/>
    <property type="match status" value="1"/>
</dbReference>
<evidence type="ECO:0000259" key="3">
    <source>
        <dbReference type="Pfam" id="PF17853"/>
    </source>
</evidence>
<dbReference type="PANTHER" id="PTHR33744">
    <property type="entry name" value="CARBOHYDRATE DIACID REGULATOR"/>
    <property type="match status" value="1"/>
</dbReference>
<dbReference type="eggNOG" id="COG2508">
    <property type="taxonomic scope" value="Bacteria"/>
</dbReference>
<dbReference type="InterPro" id="IPR029016">
    <property type="entry name" value="GAF-like_dom_sf"/>
</dbReference>
<dbReference type="Pfam" id="PF13556">
    <property type="entry name" value="HTH_30"/>
    <property type="match status" value="1"/>
</dbReference>
<dbReference type="RefSeq" id="WP_013489447.1">
    <property type="nucleotide sequence ID" value="NC_014829.1"/>
</dbReference>
<dbReference type="STRING" id="649639.Bcell_2863"/>
<name>E6TX26_EVAC2</name>
<evidence type="ECO:0000256" key="1">
    <source>
        <dbReference type="ARBA" id="ARBA00006754"/>
    </source>
</evidence>
<comment type="similarity">
    <text evidence="1">Belongs to the CdaR family.</text>
</comment>
<keyword evidence="5" id="KW-1185">Reference proteome</keyword>
<dbReference type="Gene3D" id="3.30.450.40">
    <property type="match status" value="1"/>
</dbReference>
<dbReference type="Proteomes" id="UP000001401">
    <property type="component" value="Chromosome"/>
</dbReference>
<evidence type="ECO:0000313" key="4">
    <source>
        <dbReference type="EMBL" id="ADU31115.1"/>
    </source>
</evidence>
<sequence>MMKKEQKHDPFKKSFGSLENLVDKISDVLSCPVTIEDANHNLLVYSSHDERTDQARIATIIGRRVPEKVINQFWKNGILPKLLETNNPVRVPEIIDMGISNRVAISIKANNDILGFIWVLEINKQLSDNDLALLKMAAETARNQLLQRQVRKQKQTKGYQEFFWQLLTGHLTSTEEIVNKFDQLEIIPPSSFFIVIFSFNHDITLEEERHISYLLTISQQIRTVFYVIDGNELILLSTTVNDNDFDINFSSFLTNFTSQMKKKFSIDDIISGAGNKYNKYENIETSYQQAITVLNLKKQYPDELIKTHTYEKLGIFRYIEFLQQKNKVDNYYNQAILNLESYDQNHNTHLLHTLDTFLSMDSNVNEAANQLHIHTNTLLYRLKRISEVGKINLKNMNEKTSLFVDMKLYKLSKQTHL</sequence>
<dbReference type="AlphaFoldDB" id="E6TX26"/>
<reference evidence="4" key="1">
    <citation type="submission" date="2010-12" db="EMBL/GenBank/DDBJ databases">
        <title>Complete sequence of Bacillus cellulosilyticus DSM 2522.</title>
        <authorList>
            <consortium name="US DOE Joint Genome Institute"/>
            <person name="Lucas S."/>
            <person name="Copeland A."/>
            <person name="Lapidus A."/>
            <person name="Cheng J.-F."/>
            <person name="Bruce D."/>
            <person name="Goodwin L."/>
            <person name="Pitluck S."/>
            <person name="Chertkov O."/>
            <person name="Detter J.C."/>
            <person name="Han C."/>
            <person name="Tapia R."/>
            <person name="Land M."/>
            <person name="Hauser L."/>
            <person name="Jeffries C."/>
            <person name="Kyrpides N."/>
            <person name="Ivanova N."/>
            <person name="Mikhailova N."/>
            <person name="Brumm P."/>
            <person name="Mead D."/>
            <person name="Woyke T."/>
        </authorList>
    </citation>
    <scope>NUCLEOTIDE SEQUENCE [LARGE SCALE GENOMIC DNA]</scope>
    <source>
        <strain evidence="4">DSM 2522</strain>
    </source>
</reference>
<dbReference type="InterPro" id="IPR042070">
    <property type="entry name" value="PucR_C-HTH_sf"/>
</dbReference>
<dbReference type="EMBL" id="CP002394">
    <property type="protein sequence ID" value="ADU31115.1"/>
    <property type="molecule type" value="Genomic_DNA"/>
</dbReference>
<dbReference type="HOGENOM" id="CLU_017436_7_2_9"/>
<dbReference type="InterPro" id="IPR041522">
    <property type="entry name" value="CdaR_GGDEF"/>
</dbReference>
<organism evidence="4 5">
    <name type="scientific">Evansella cellulosilytica (strain ATCC 21833 / DSM 2522 / FERM P-1141 / JCM 9156 / N-4)</name>
    <name type="common">Bacillus cellulosilyticus</name>
    <dbReference type="NCBI Taxonomy" id="649639"/>
    <lineage>
        <taxon>Bacteria</taxon>
        <taxon>Bacillati</taxon>
        <taxon>Bacillota</taxon>
        <taxon>Bacilli</taxon>
        <taxon>Bacillales</taxon>
        <taxon>Bacillaceae</taxon>
        <taxon>Evansella</taxon>
    </lineage>
</organism>
<dbReference type="PANTHER" id="PTHR33744:SF1">
    <property type="entry name" value="DNA-BINDING TRANSCRIPTIONAL ACTIVATOR ADER"/>
    <property type="match status" value="1"/>
</dbReference>
<dbReference type="InterPro" id="IPR025736">
    <property type="entry name" value="PucR_C-HTH_dom"/>
</dbReference>